<proteinExistence type="predicted"/>
<organism evidence="2">
    <name type="scientific">Bartonella schoenbuchensis (strain DSM 13525 / NCTC 13165 / R1)</name>
    <dbReference type="NCBI Taxonomy" id="687861"/>
    <lineage>
        <taxon>Bacteria</taxon>
        <taxon>Pseudomonadati</taxon>
        <taxon>Pseudomonadota</taxon>
        <taxon>Alphaproteobacteria</taxon>
        <taxon>Hyphomicrobiales</taxon>
        <taxon>Bartonellaceae</taxon>
        <taxon>Bartonella</taxon>
    </lineage>
</organism>
<feature type="transmembrane region" description="Helical" evidence="1">
    <location>
        <begin position="42"/>
        <end position="61"/>
    </location>
</feature>
<dbReference type="EMBL" id="FN645507">
    <property type="protein sequence ID" value="CBI81888.1"/>
    <property type="molecule type" value="Genomic_DNA"/>
</dbReference>
<gene>
    <name evidence="2" type="ORF">B11C_20165</name>
</gene>
<name>E6YY77_BARSR</name>
<accession>E6YY77</accession>
<keyword evidence="1" id="KW-1133">Transmembrane helix</keyword>
<keyword evidence="1" id="KW-0812">Transmembrane</keyword>
<sequence>MSSIKIVIECKNRFIDLTKTNKQHLTLIIDLVKPLSDIKEVYFPRLAIAALLFALILLELAKTFETGPYRP</sequence>
<reference evidence="2" key="1">
    <citation type="journal article" date="2011" name="PLoS Genet.">
        <title>Parallel evolution of a type IV secretion system in radiating lineages of the host-restricted bacterial pathogen Bartonella.</title>
        <authorList>
            <person name="Engel P."/>
            <person name="Salzburger W."/>
            <person name="Liesch M."/>
            <person name="Chang C.C."/>
            <person name="Maruyama S."/>
            <person name="Lanz C."/>
            <person name="Calteau A."/>
            <person name="Lajus A."/>
            <person name="Medigue C."/>
            <person name="Schuster S.C."/>
            <person name="Dehio C."/>
        </authorList>
    </citation>
    <scope>NUCLEOTIDE SEQUENCE</scope>
    <source>
        <strain evidence="2">R1</strain>
    </source>
</reference>
<evidence type="ECO:0000256" key="1">
    <source>
        <dbReference type="SAM" id="Phobius"/>
    </source>
</evidence>
<protein>
    <submittedName>
        <fullName evidence="2">Uncharacterized protein</fullName>
    </submittedName>
</protein>
<evidence type="ECO:0000313" key="2">
    <source>
        <dbReference type="EMBL" id="CBI81888.1"/>
    </source>
</evidence>
<dbReference type="AlphaFoldDB" id="E6YY77"/>
<keyword evidence="1" id="KW-0472">Membrane</keyword>